<protein>
    <recommendedName>
        <fullName evidence="3">C-type lectin domain-containing protein</fullName>
    </recommendedName>
</protein>
<dbReference type="STRING" id="1611254.A0A2G5TBQ1"/>
<evidence type="ECO:0000259" key="3">
    <source>
        <dbReference type="PROSITE" id="PS50041"/>
    </source>
</evidence>
<dbReference type="Proteomes" id="UP000230233">
    <property type="component" value="Chromosome V"/>
</dbReference>
<feature type="domain" description="C-type lectin" evidence="3">
    <location>
        <begin position="26"/>
        <end position="141"/>
    </location>
</feature>
<dbReference type="InterPro" id="IPR016186">
    <property type="entry name" value="C-type_lectin-like/link_sf"/>
</dbReference>
<dbReference type="SUPFAM" id="SSF56436">
    <property type="entry name" value="C-type lectin-like"/>
    <property type="match status" value="1"/>
</dbReference>
<keyword evidence="5" id="KW-1185">Reference proteome</keyword>
<feature type="signal peptide" evidence="2">
    <location>
        <begin position="1"/>
        <end position="16"/>
    </location>
</feature>
<dbReference type="InterPro" id="IPR016187">
    <property type="entry name" value="CTDL_fold"/>
</dbReference>
<evidence type="ECO:0000256" key="1">
    <source>
        <dbReference type="SAM" id="MobiDB-lite"/>
    </source>
</evidence>
<dbReference type="AlphaFoldDB" id="A0A2G5TBQ1"/>
<dbReference type="OrthoDB" id="5786233at2759"/>
<accession>A0A2G5TBQ1</accession>
<evidence type="ECO:0000256" key="2">
    <source>
        <dbReference type="SAM" id="SignalP"/>
    </source>
</evidence>
<dbReference type="EMBL" id="PDUG01000005">
    <property type="protein sequence ID" value="PIC24677.1"/>
    <property type="molecule type" value="Genomic_DNA"/>
</dbReference>
<gene>
    <name evidence="4" type="primary">Cnig_chr_V.g17911</name>
    <name evidence="4" type="ORF">B9Z55_017911</name>
</gene>
<name>A0A2G5TBQ1_9PELO</name>
<feature type="chain" id="PRO_5013835180" description="C-type lectin domain-containing protein" evidence="2">
    <location>
        <begin position="17"/>
        <end position="306"/>
    </location>
</feature>
<evidence type="ECO:0000313" key="5">
    <source>
        <dbReference type="Proteomes" id="UP000230233"/>
    </source>
</evidence>
<evidence type="ECO:0000313" key="4">
    <source>
        <dbReference type="EMBL" id="PIC24677.1"/>
    </source>
</evidence>
<feature type="region of interest" description="Disordered" evidence="1">
    <location>
        <begin position="283"/>
        <end position="306"/>
    </location>
</feature>
<dbReference type="InterPro" id="IPR001304">
    <property type="entry name" value="C-type_lectin-like"/>
</dbReference>
<organism evidence="4 5">
    <name type="scientific">Caenorhabditis nigoni</name>
    <dbReference type="NCBI Taxonomy" id="1611254"/>
    <lineage>
        <taxon>Eukaryota</taxon>
        <taxon>Metazoa</taxon>
        <taxon>Ecdysozoa</taxon>
        <taxon>Nematoda</taxon>
        <taxon>Chromadorea</taxon>
        <taxon>Rhabditida</taxon>
        <taxon>Rhabditina</taxon>
        <taxon>Rhabditomorpha</taxon>
        <taxon>Rhabditoidea</taxon>
        <taxon>Rhabditidae</taxon>
        <taxon>Peloderinae</taxon>
        <taxon>Caenorhabditis</taxon>
    </lineage>
</organism>
<reference evidence="5" key="1">
    <citation type="submission" date="2017-10" db="EMBL/GenBank/DDBJ databases">
        <title>Rapid genome shrinkage in a self-fertile nematode reveals novel sperm competition proteins.</title>
        <authorList>
            <person name="Yin D."/>
            <person name="Schwarz E.M."/>
            <person name="Thomas C.G."/>
            <person name="Felde R.L."/>
            <person name="Korf I.F."/>
            <person name="Cutter A.D."/>
            <person name="Schartner C.M."/>
            <person name="Ralston E.J."/>
            <person name="Meyer B.J."/>
            <person name="Haag E.S."/>
        </authorList>
    </citation>
    <scope>NUCLEOTIDE SEQUENCE [LARGE SCALE GENOMIC DNA]</scope>
    <source>
        <strain evidence="5">JU1422</strain>
    </source>
</reference>
<dbReference type="Pfam" id="PF00059">
    <property type="entry name" value="Lectin_C"/>
    <property type="match status" value="1"/>
</dbReference>
<proteinExistence type="predicted"/>
<dbReference type="GO" id="GO:0045087">
    <property type="term" value="P:innate immune response"/>
    <property type="evidence" value="ECO:0007669"/>
    <property type="project" value="TreeGrafter"/>
</dbReference>
<sequence length="306" mass="33135">MFRLVLALVFLSTVAGQCNRQSDQYIGDLCYTVSNMKLKFSDAENACNQNGENLAVIHNTMQSNFLTYMVRADNSSTIGEFWIGLSRSSLNSRFQWDDGTTMSWSNFDSNIPKSQLFVAESTSNGKWQTLDGQQALYFACSYRPGNVNPSPTPSGNNTDNGFTYPVSYPVGNGTDFPVSWPSFNGTDSPVSWPAWNSTDYPFSNSTGYPVSYPAANGTDYPWSGNSTDFPFFGNSTGYPVSYPSGNSTDFPWPSGNSTGYPVSYPAGNGTEVPVSYPAGNGSDYPASVQPTGYPVSVPPGGRAARF</sequence>
<dbReference type="SMART" id="SM00034">
    <property type="entry name" value="CLECT"/>
    <property type="match status" value="1"/>
</dbReference>
<dbReference type="CDD" id="cd00037">
    <property type="entry name" value="CLECT"/>
    <property type="match status" value="1"/>
</dbReference>
<dbReference type="PANTHER" id="PTHR23062:SF4">
    <property type="entry name" value="C-TYPE LECTIN DOMAIN-CONTAINING PROTEIN"/>
    <property type="match status" value="1"/>
</dbReference>
<dbReference type="Gene3D" id="3.10.100.10">
    <property type="entry name" value="Mannose-Binding Protein A, subunit A"/>
    <property type="match status" value="1"/>
</dbReference>
<keyword evidence="2" id="KW-0732">Signal</keyword>
<dbReference type="PROSITE" id="PS50041">
    <property type="entry name" value="C_TYPE_LECTIN_2"/>
    <property type="match status" value="1"/>
</dbReference>
<dbReference type="PANTHER" id="PTHR23062">
    <property type="entry name" value="HYPOTHETICAL PROTEIN C.ELEGANS"/>
    <property type="match status" value="1"/>
</dbReference>
<comment type="caution">
    <text evidence="4">The sequence shown here is derived from an EMBL/GenBank/DDBJ whole genome shotgun (WGS) entry which is preliminary data.</text>
</comment>